<dbReference type="PANTHER" id="PTHR46224:SF64">
    <property type="entry name" value="IQ MOTIF AND ANKYRIN REPEAT DOMAIN-CONTAINING PROTEIN 1"/>
    <property type="match status" value="1"/>
</dbReference>
<evidence type="ECO:0000313" key="2">
    <source>
        <dbReference type="EMBL" id="KAF8907891.1"/>
    </source>
</evidence>
<reference evidence="2" key="1">
    <citation type="submission" date="2020-11" db="EMBL/GenBank/DDBJ databases">
        <authorList>
            <consortium name="DOE Joint Genome Institute"/>
            <person name="Ahrendt S."/>
            <person name="Riley R."/>
            <person name="Andreopoulos W."/>
            <person name="LaButti K."/>
            <person name="Pangilinan J."/>
            <person name="Ruiz-duenas F.J."/>
            <person name="Barrasa J.M."/>
            <person name="Sanchez-Garcia M."/>
            <person name="Camarero S."/>
            <person name="Miyauchi S."/>
            <person name="Serrano A."/>
            <person name="Linde D."/>
            <person name="Babiker R."/>
            <person name="Drula E."/>
            <person name="Ayuso-Fernandez I."/>
            <person name="Pacheco R."/>
            <person name="Padilla G."/>
            <person name="Ferreira P."/>
            <person name="Barriuso J."/>
            <person name="Kellner H."/>
            <person name="Castanera R."/>
            <person name="Alfaro M."/>
            <person name="Ramirez L."/>
            <person name="Pisabarro A.G."/>
            <person name="Kuo A."/>
            <person name="Tritt A."/>
            <person name="Lipzen A."/>
            <person name="He G."/>
            <person name="Yan M."/>
            <person name="Ng V."/>
            <person name="Cullen D."/>
            <person name="Martin F."/>
            <person name="Rosso M.-N."/>
            <person name="Henrissat B."/>
            <person name="Hibbett D."/>
            <person name="Martinez A.T."/>
            <person name="Grigoriev I.V."/>
        </authorList>
    </citation>
    <scope>NUCLEOTIDE SEQUENCE</scope>
    <source>
        <strain evidence="2">AH 44721</strain>
    </source>
</reference>
<dbReference type="InterPro" id="IPR002110">
    <property type="entry name" value="Ankyrin_rpt"/>
</dbReference>
<organism evidence="2 3">
    <name type="scientific">Gymnopilus junonius</name>
    <name type="common">Spectacular rustgill mushroom</name>
    <name type="synonym">Gymnopilus spectabilis subsp. junonius</name>
    <dbReference type="NCBI Taxonomy" id="109634"/>
    <lineage>
        <taxon>Eukaryota</taxon>
        <taxon>Fungi</taxon>
        <taxon>Dikarya</taxon>
        <taxon>Basidiomycota</taxon>
        <taxon>Agaricomycotina</taxon>
        <taxon>Agaricomycetes</taxon>
        <taxon>Agaricomycetidae</taxon>
        <taxon>Agaricales</taxon>
        <taxon>Agaricineae</taxon>
        <taxon>Hymenogastraceae</taxon>
        <taxon>Gymnopilus</taxon>
    </lineage>
</organism>
<dbReference type="InterPro" id="IPR051616">
    <property type="entry name" value="Cul2-RING_E3_ligase_SR"/>
</dbReference>
<proteinExistence type="predicted"/>
<dbReference type="SUPFAM" id="SSF89372">
    <property type="entry name" value="Fucose-specific lectin"/>
    <property type="match status" value="1"/>
</dbReference>
<feature type="repeat" description="ANK" evidence="1">
    <location>
        <begin position="318"/>
        <end position="350"/>
    </location>
</feature>
<gene>
    <name evidence="2" type="ORF">CPB84DRAFT_1767826</name>
</gene>
<feature type="repeat" description="ANK" evidence="1">
    <location>
        <begin position="285"/>
        <end position="317"/>
    </location>
</feature>
<sequence>MTQAPPLQDISSYLLAAGHAYSQDEKQKYLLYIDTQESSLQFQRWTGNSLFREELVTSAVRPNSTAVYLDKPSSPTIIYITPSSTLGASIYDDEEGEWVEPQESNQGKIPAFPVHGDGKLAATLDSSSQVHMVFQDPSQRLVYLDNSWTSAILPVSPLLGTPLVILFVSNTLHIYYFSTKDENGLWTDNTIAKHKFDVMIKAFKVINTGKSEQDLYLMDVKNALFQLNDNGRLMKLGFVKNGKFVSGRSVDGCASDAWDGTLTEDRLKRYLADDPSCLDMPGGDQSVTPLAAACMTGQLEVVKLLLLYHANPNALSPKKRTPLFYATSTRQDRDRHAIVRALLEAGANVDECYAESGFTTPLMNAVILIADEDIVKILLEFGASPAAKDLIGQNVATLAEGTPMGKILSNSLEEAESNPFEKKIIEFMVALVMFIISYIGSQRIKDFADQVVRRLNDINNEKNERRSICDSLKSSTSSEKH</sequence>
<dbReference type="PROSITE" id="PS50088">
    <property type="entry name" value="ANK_REPEAT"/>
    <property type="match status" value="2"/>
</dbReference>
<dbReference type="AlphaFoldDB" id="A0A9P5TQR0"/>
<evidence type="ECO:0000256" key="1">
    <source>
        <dbReference type="PROSITE-ProRule" id="PRU00023"/>
    </source>
</evidence>
<comment type="caution">
    <text evidence="2">The sequence shown here is derived from an EMBL/GenBank/DDBJ whole genome shotgun (WGS) entry which is preliminary data.</text>
</comment>
<dbReference type="SMART" id="SM00248">
    <property type="entry name" value="ANK"/>
    <property type="match status" value="3"/>
</dbReference>
<protein>
    <submittedName>
        <fullName evidence="2">Uncharacterized protein</fullName>
    </submittedName>
</protein>
<dbReference type="PANTHER" id="PTHR46224">
    <property type="entry name" value="ANKYRIN REPEAT FAMILY PROTEIN"/>
    <property type="match status" value="1"/>
</dbReference>
<evidence type="ECO:0000313" key="3">
    <source>
        <dbReference type="Proteomes" id="UP000724874"/>
    </source>
</evidence>
<dbReference type="SUPFAM" id="SSF48403">
    <property type="entry name" value="Ankyrin repeat"/>
    <property type="match status" value="1"/>
</dbReference>
<dbReference type="Gene3D" id="1.25.40.20">
    <property type="entry name" value="Ankyrin repeat-containing domain"/>
    <property type="match status" value="1"/>
</dbReference>
<dbReference type="InterPro" id="IPR036770">
    <property type="entry name" value="Ankyrin_rpt-contain_sf"/>
</dbReference>
<dbReference type="Gene3D" id="2.120.10.70">
    <property type="entry name" value="Fucose-specific lectin"/>
    <property type="match status" value="1"/>
</dbReference>
<keyword evidence="3" id="KW-1185">Reference proteome</keyword>
<dbReference type="PROSITE" id="PS50297">
    <property type="entry name" value="ANK_REP_REGION"/>
    <property type="match status" value="1"/>
</dbReference>
<dbReference type="Proteomes" id="UP000724874">
    <property type="component" value="Unassembled WGS sequence"/>
</dbReference>
<dbReference type="EMBL" id="JADNYJ010000013">
    <property type="protein sequence ID" value="KAF8907891.1"/>
    <property type="molecule type" value="Genomic_DNA"/>
</dbReference>
<name>A0A9P5TQR0_GYMJU</name>
<dbReference type="Pfam" id="PF12796">
    <property type="entry name" value="Ank_2"/>
    <property type="match status" value="1"/>
</dbReference>
<dbReference type="OrthoDB" id="194358at2759"/>
<accession>A0A9P5TQR0</accession>
<keyword evidence="1" id="KW-0040">ANK repeat</keyword>